<protein>
    <recommendedName>
        <fullName evidence="2">Replication-associated protein ORF2/G2P domain-containing protein</fullName>
    </recommendedName>
</protein>
<evidence type="ECO:0000313" key="3">
    <source>
        <dbReference type="EMBL" id="SQC06669.1"/>
    </source>
</evidence>
<proteinExistence type="predicted"/>
<feature type="domain" description="Replication-associated protein ORF2/G2P" evidence="2">
    <location>
        <begin position="69"/>
        <end position="170"/>
    </location>
</feature>
<gene>
    <name evidence="3" type="ORF">NCTC8081_00782</name>
</gene>
<accession>A0A2X3E4F9</accession>
<evidence type="ECO:0000256" key="1">
    <source>
        <dbReference type="SAM" id="MobiDB-lite"/>
    </source>
</evidence>
<feature type="region of interest" description="Disordered" evidence="1">
    <location>
        <begin position="30"/>
        <end position="52"/>
    </location>
</feature>
<evidence type="ECO:0000313" key="4">
    <source>
        <dbReference type="Proteomes" id="UP000250234"/>
    </source>
</evidence>
<name>A0A2X3E4F9_CLOPF</name>
<dbReference type="Proteomes" id="UP000250234">
    <property type="component" value="Unassembled WGS sequence"/>
</dbReference>
<dbReference type="AlphaFoldDB" id="A0A2X3E4F9"/>
<organism evidence="3 4">
    <name type="scientific">Clostridium perfringens</name>
    <dbReference type="NCBI Taxonomy" id="1502"/>
    <lineage>
        <taxon>Bacteria</taxon>
        <taxon>Bacillati</taxon>
        <taxon>Bacillota</taxon>
        <taxon>Clostridia</taxon>
        <taxon>Eubacteriales</taxon>
        <taxon>Clostridiaceae</taxon>
        <taxon>Clostridium</taxon>
    </lineage>
</organism>
<feature type="compositionally biased region" description="Basic and acidic residues" evidence="1">
    <location>
        <begin position="39"/>
        <end position="52"/>
    </location>
</feature>
<evidence type="ECO:0000259" key="2">
    <source>
        <dbReference type="Pfam" id="PF23343"/>
    </source>
</evidence>
<dbReference type="EMBL" id="UAWO01000002">
    <property type="protein sequence ID" value="SQC06669.1"/>
    <property type="molecule type" value="Genomic_DNA"/>
</dbReference>
<sequence>MPYREKQFIGGEYLECKVYPITFMERKCKKSNKKRRRKESLPKQKNLNEKNSKDALRRTIECNFTCRDWFATLGWTDEKRPKTEERMSKDLKNFFERLRRFLKRNNREELKYIYVIEYDENINLHIHMIINNVVSIEELQKIWGNGNVDAKHLREDDLGYEGLAEYLTKDPKGKKRWVPSRNLDRADIATDDFKFNNKKIRELVQCQGDREFIRKLYPGYTLKYFEVNFNEINSKYYINLRLKKEKGNTEVRKRKIKNKRKN</sequence>
<dbReference type="InterPro" id="IPR056906">
    <property type="entry name" value="ORF2/G2P_dom"/>
</dbReference>
<dbReference type="RefSeq" id="WP_111945423.1">
    <property type="nucleotide sequence ID" value="NZ_UAWO01000002.1"/>
</dbReference>
<reference evidence="3 4" key="1">
    <citation type="submission" date="2018-06" db="EMBL/GenBank/DDBJ databases">
        <authorList>
            <consortium name="Pathogen Informatics"/>
            <person name="Doyle S."/>
        </authorList>
    </citation>
    <scope>NUCLEOTIDE SEQUENCE [LARGE SCALE GENOMIC DNA]</scope>
    <source>
        <strain evidence="3 4">NCTC8081</strain>
    </source>
</reference>
<dbReference type="Pfam" id="PF23343">
    <property type="entry name" value="REP_ORF2-G2P"/>
    <property type="match status" value="1"/>
</dbReference>